<keyword evidence="1" id="KW-0812">Transmembrane</keyword>
<dbReference type="Gramene" id="ESQ40668">
    <property type="protein sequence ID" value="ESQ40668"/>
    <property type="gene ID" value="EUTSA_v10015935mg"/>
</dbReference>
<dbReference type="KEGG" id="eus:EUTSA_v10015935mg"/>
<keyword evidence="1" id="KW-1133">Transmembrane helix</keyword>
<gene>
    <name evidence="2" type="ORF">EUTSA_v10015935mg</name>
</gene>
<dbReference type="EMBL" id="KI517464">
    <property type="protein sequence ID" value="ESQ40668.1"/>
    <property type="molecule type" value="Genomic_DNA"/>
</dbReference>
<dbReference type="Proteomes" id="UP000030689">
    <property type="component" value="Unassembled WGS sequence"/>
</dbReference>
<evidence type="ECO:0000256" key="1">
    <source>
        <dbReference type="SAM" id="Phobius"/>
    </source>
</evidence>
<sequence length="220" mass="24668">VIQFSGHTRTTLLIGSSCHPTDTQRIISPRKVEFVLNPKKKDEHIYYRRVFTTSSIVDGVRVSLGHLKSMVQRLRTYTTPKSKAYATAAAEYGGQRPATTTSAATKGDFVPVYVSIGMISLSVSFGLYTAYLHLHENPSVRVNKKTRETVPEVEDPDRVLNEAERLANRSWFRKVAHVQEFDKHDVIPDPIRKDEFAHKPRAVTLKDVGVDPKLSAATGH</sequence>
<dbReference type="GO" id="GO:0010446">
    <property type="term" value="P:response to alkaline pH"/>
    <property type="evidence" value="ECO:0007669"/>
    <property type="project" value="EnsemblPlants"/>
</dbReference>
<organism evidence="2 3">
    <name type="scientific">Eutrema salsugineum</name>
    <name type="common">Saltwater cress</name>
    <name type="synonym">Sisymbrium salsugineum</name>
    <dbReference type="NCBI Taxonomy" id="72664"/>
    <lineage>
        <taxon>Eukaryota</taxon>
        <taxon>Viridiplantae</taxon>
        <taxon>Streptophyta</taxon>
        <taxon>Embryophyta</taxon>
        <taxon>Tracheophyta</taxon>
        <taxon>Spermatophyta</taxon>
        <taxon>Magnoliopsida</taxon>
        <taxon>eudicotyledons</taxon>
        <taxon>Gunneridae</taxon>
        <taxon>Pentapetalae</taxon>
        <taxon>rosids</taxon>
        <taxon>malvids</taxon>
        <taxon>Brassicales</taxon>
        <taxon>Brassicaceae</taxon>
        <taxon>Eutremeae</taxon>
        <taxon>Eutrema</taxon>
    </lineage>
</organism>
<evidence type="ECO:0000313" key="3">
    <source>
        <dbReference type="Proteomes" id="UP000030689"/>
    </source>
</evidence>
<dbReference type="PANTHER" id="PTHR33919:SF11">
    <property type="entry name" value="EXPRESSED PROTEIN"/>
    <property type="match status" value="1"/>
</dbReference>
<evidence type="ECO:0000313" key="2">
    <source>
        <dbReference type="EMBL" id="ESQ40668.1"/>
    </source>
</evidence>
<dbReference type="OMA" id="HIHEFES"/>
<name>V4LLI0_EUTSA</name>
<reference evidence="2 3" key="1">
    <citation type="journal article" date="2013" name="Front. Plant Sci.">
        <title>The Reference Genome of the Halophytic Plant Eutrema salsugineum.</title>
        <authorList>
            <person name="Yang R."/>
            <person name="Jarvis D.E."/>
            <person name="Chen H."/>
            <person name="Beilstein M.A."/>
            <person name="Grimwood J."/>
            <person name="Jenkins J."/>
            <person name="Shu S."/>
            <person name="Prochnik S."/>
            <person name="Xin M."/>
            <person name="Ma C."/>
            <person name="Schmutz J."/>
            <person name="Wing R.A."/>
            <person name="Mitchell-Olds T."/>
            <person name="Schumaker K.S."/>
            <person name="Wang X."/>
        </authorList>
    </citation>
    <scope>NUCLEOTIDE SEQUENCE [LARGE SCALE GENOMIC DNA]</scope>
</reference>
<keyword evidence="3" id="KW-1185">Reference proteome</keyword>
<feature type="transmembrane region" description="Helical" evidence="1">
    <location>
        <begin position="112"/>
        <end position="134"/>
    </location>
</feature>
<protein>
    <submittedName>
        <fullName evidence="2">Uncharacterized protein</fullName>
    </submittedName>
</protein>
<dbReference type="STRING" id="72664.V4LLI0"/>
<feature type="non-terminal residue" evidence="2">
    <location>
        <position position="1"/>
    </location>
</feature>
<dbReference type="AlphaFoldDB" id="V4LLI0"/>
<dbReference type="eggNOG" id="ENOG502S3M8">
    <property type="taxonomic scope" value="Eukaryota"/>
</dbReference>
<keyword evidence="1" id="KW-0472">Membrane</keyword>
<dbReference type="PANTHER" id="PTHR33919">
    <property type="entry name" value="OS09G0127700 PROTEIN"/>
    <property type="match status" value="1"/>
</dbReference>
<accession>V4LLI0</accession>
<proteinExistence type="predicted"/>